<name>A0ABX7B4Y7_9PROT</name>
<evidence type="ECO:0000256" key="2">
    <source>
        <dbReference type="ARBA" id="ARBA00022829"/>
    </source>
</evidence>
<dbReference type="SUPFAM" id="SSF109709">
    <property type="entry name" value="KorB DNA-binding domain-like"/>
    <property type="match status" value="1"/>
</dbReference>
<reference evidence="7" key="1">
    <citation type="submission" date="2021-02" db="EMBL/GenBank/DDBJ databases">
        <title>Skermanella TT6 skin isolate.</title>
        <authorList>
            <person name="Lee K."/>
            <person name="Ganzorig M."/>
        </authorList>
    </citation>
    <scope>NUCLEOTIDE SEQUENCE</scope>
    <source>
        <strain evidence="7">TT6</strain>
    </source>
</reference>
<dbReference type="CDD" id="cd16393">
    <property type="entry name" value="SPO0J_N"/>
    <property type="match status" value="1"/>
</dbReference>
<comment type="function">
    <text evidence="4">Involved in chromosome partition. Localize to both poles of the predivisional cell following completion of DNA replication. Binds to the DNA origin of replication.</text>
</comment>
<dbReference type="RefSeq" id="WP_201075660.1">
    <property type="nucleotide sequence ID" value="NZ_CP067420.1"/>
</dbReference>
<dbReference type="PANTHER" id="PTHR33375">
    <property type="entry name" value="CHROMOSOME-PARTITIONING PROTEIN PARB-RELATED"/>
    <property type="match status" value="1"/>
</dbReference>
<protein>
    <submittedName>
        <fullName evidence="7">ParB/RepB/Spo0J family partition protein</fullName>
    </submittedName>
</protein>
<feature type="domain" description="ParB-like N-terminal" evidence="6">
    <location>
        <begin position="37"/>
        <end position="129"/>
    </location>
</feature>
<accession>A0ABX7B4Y7</accession>
<evidence type="ECO:0000313" key="8">
    <source>
        <dbReference type="Proteomes" id="UP000595197"/>
    </source>
</evidence>
<dbReference type="Pfam" id="PF23552">
    <property type="entry name" value="ParB_C"/>
    <property type="match status" value="1"/>
</dbReference>
<dbReference type="InterPro" id="IPR036086">
    <property type="entry name" value="ParB/Sulfiredoxin_sf"/>
</dbReference>
<organism evidence="7 8">
    <name type="scientific">Skermanella cutis</name>
    <dbReference type="NCBI Taxonomy" id="2775420"/>
    <lineage>
        <taxon>Bacteria</taxon>
        <taxon>Pseudomonadati</taxon>
        <taxon>Pseudomonadota</taxon>
        <taxon>Alphaproteobacteria</taxon>
        <taxon>Rhodospirillales</taxon>
        <taxon>Azospirillaceae</taxon>
        <taxon>Skermanella</taxon>
    </lineage>
</organism>
<evidence type="ECO:0000256" key="1">
    <source>
        <dbReference type="ARBA" id="ARBA00006295"/>
    </source>
</evidence>
<keyword evidence="3" id="KW-0238">DNA-binding</keyword>
<dbReference type="Pfam" id="PF02195">
    <property type="entry name" value="ParB_N"/>
    <property type="match status" value="1"/>
</dbReference>
<dbReference type="InterPro" id="IPR003115">
    <property type="entry name" value="ParB_N"/>
</dbReference>
<dbReference type="InterPro" id="IPR057240">
    <property type="entry name" value="ParB_dimer_C"/>
</dbReference>
<keyword evidence="8" id="KW-1185">Reference proteome</keyword>
<evidence type="ECO:0000259" key="6">
    <source>
        <dbReference type="SMART" id="SM00470"/>
    </source>
</evidence>
<feature type="region of interest" description="Disordered" evidence="5">
    <location>
        <begin position="226"/>
        <end position="262"/>
    </location>
</feature>
<dbReference type="PANTHER" id="PTHR33375:SF1">
    <property type="entry name" value="CHROMOSOME-PARTITIONING PROTEIN PARB-RELATED"/>
    <property type="match status" value="1"/>
</dbReference>
<dbReference type="SUPFAM" id="SSF110849">
    <property type="entry name" value="ParB/Sulfiredoxin"/>
    <property type="match status" value="1"/>
</dbReference>
<evidence type="ECO:0000256" key="3">
    <source>
        <dbReference type="ARBA" id="ARBA00023125"/>
    </source>
</evidence>
<dbReference type="InterPro" id="IPR050336">
    <property type="entry name" value="Chromosome_partition/occlusion"/>
</dbReference>
<comment type="similarity">
    <text evidence="1">Belongs to the ParB family.</text>
</comment>
<dbReference type="EMBL" id="CP067420">
    <property type="protein sequence ID" value="QQP89429.1"/>
    <property type="molecule type" value="Genomic_DNA"/>
</dbReference>
<proteinExistence type="inferred from homology"/>
<evidence type="ECO:0000313" key="7">
    <source>
        <dbReference type="EMBL" id="QQP89429.1"/>
    </source>
</evidence>
<dbReference type="NCBIfam" id="TIGR00180">
    <property type="entry name" value="parB_part"/>
    <property type="match status" value="1"/>
</dbReference>
<gene>
    <name evidence="7" type="ORF">IGS68_26220</name>
</gene>
<keyword evidence="2" id="KW-0159">Chromosome partition</keyword>
<evidence type="ECO:0000256" key="5">
    <source>
        <dbReference type="SAM" id="MobiDB-lite"/>
    </source>
</evidence>
<dbReference type="Gene3D" id="1.10.10.2830">
    <property type="match status" value="1"/>
</dbReference>
<dbReference type="SMART" id="SM00470">
    <property type="entry name" value="ParB"/>
    <property type="match status" value="1"/>
</dbReference>
<dbReference type="Gene3D" id="3.90.1530.30">
    <property type="match status" value="1"/>
</dbReference>
<dbReference type="InterPro" id="IPR004437">
    <property type="entry name" value="ParB/RepB/Spo0J"/>
</dbReference>
<evidence type="ECO:0000256" key="4">
    <source>
        <dbReference type="ARBA" id="ARBA00025472"/>
    </source>
</evidence>
<dbReference type="InterPro" id="IPR041468">
    <property type="entry name" value="HTH_ParB/Spo0J"/>
</dbReference>
<sequence>MEENKRRSSLGRGLNALFGEAAADDLVETPDKGKQTRQMPIEFVTPGKFQPRRRFDQEAIQSLVDSVRERGILQPLLVRQHPDDPKIYEIIAGERRWRAAQLAGLHQVPVVVREFTDREALEIALIENIQRQDLTALEEAEGYKRLMDEFGHTQDALAKALGKSRSHIANMLRLLTLPLQVKQLVQDGSITAGHARALLSVPDPVAAAHQVVEKGLNVRQVEQLARDAQNPREEPAPAAPIGGTVPAPRGTAASRPGKDPDTLALEQDITGRLGLRVSISAQGQGGTLSIQYQTLDQLDEVIQRLTGQ</sequence>
<dbReference type="Proteomes" id="UP000595197">
    <property type="component" value="Chromosome"/>
</dbReference>
<dbReference type="Pfam" id="PF17762">
    <property type="entry name" value="HTH_ParB"/>
    <property type="match status" value="1"/>
</dbReference>